<dbReference type="AlphaFoldDB" id="A0A7S3BVC7"/>
<protein>
    <submittedName>
        <fullName evidence="10">Uncharacterized protein</fullName>
    </submittedName>
</protein>
<organism evidence="10">
    <name type="scientific">Prasinoderma singulare</name>
    <dbReference type="NCBI Taxonomy" id="676789"/>
    <lineage>
        <taxon>Eukaryota</taxon>
        <taxon>Viridiplantae</taxon>
        <taxon>Prasinodermophyta</taxon>
        <taxon>Prasinodermophyceae</taxon>
        <taxon>Prasinodermales</taxon>
        <taxon>Prasinodermaceae</taxon>
        <taxon>Prasinoderma</taxon>
    </lineage>
</organism>
<dbReference type="EMBL" id="HBHY01015570">
    <property type="protein sequence ID" value="CAE0144829.1"/>
    <property type="molecule type" value="Transcribed_RNA"/>
</dbReference>
<comment type="function">
    <text evidence="1">Accessory subunit of the mitochondrial membrane respiratory chain NADH dehydrogenase (Complex I), that is believed not to be involved in catalysis. Complex I functions in the transfer of electrons from NADH to the respiratory chain. The immediate electron acceptor for the enzyme is believed to be ubiquinone.</text>
</comment>
<comment type="subcellular location">
    <subcellularLocation>
        <location evidence="2">Mitochondrion</location>
    </subcellularLocation>
</comment>
<evidence type="ECO:0000256" key="6">
    <source>
        <dbReference type="ARBA" id="ARBA00022737"/>
    </source>
</evidence>
<dbReference type="GO" id="GO:0006120">
    <property type="term" value="P:mitochondrial electron transport, NADH to ubiquinone"/>
    <property type="evidence" value="ECO:0007669"/>
    <property type="project" value="InterPro"/>
</dbReference>
<evidence type="ECO:0000256" key="7">
    <source>
        <dbReference type="ARBA" id="ARBA00022982"/>
    </source>
</evidence>
<keyword evidence="7" id="KW-0249">Electron transport</keyword>
<keyword evidence="5" id="KW-0679">Respiratory chain</keyword>
<keyword evidence="4" id="KW-0813">Transport</keyword>
<reference evidence="10" key="1">
    <citation type="submission" date="2021-01" db="EMBL/GenBank/DDBJ databases">
        <authorList>
            <person name="Corre E."/>
            <person name="Pelletier E."/>
            <person name="Niang G."/>
            <person name="Scheremetjew M."/>
            <person name="Finn R."/>
            <person name="Kale V."/>
            <person name="Holt S."/>
            <person name="Cochrane G."/>
            <person name="Meng A."/>
            <person name="Brown T."/>
            <person name="Cohen L."/>
        </authorList>
    </citation>
    <scope>NUCLEOTIDE SEQUENCE</scope>
    <source>
        <strain evidence="10">RCC927</strain>
    </source>
</reference>
<keyword evidence="6" id="KW-0677">Repeat</keyword>
<dbReference type="PANTHER" id="PTHR13344">
    <property type="entry name" value="NADH-UBIQUINONE OXIDOREDUCTASE"/>
    <property type="match status" value="1"/>
</dbReference>
<evidence type="ECO:0000256" key="3">
    <source>
        <dbReference type="ARBA" id="ARBA00010705"/>
    </source>
</evidence>
<evidence type="ECO:0000256" key="9">
    <source>
        <dbReference type="ARBA" id="ARBA00023157"/>
    </source>
</evidence>
<keyword evidence="8" id="KW-0496">Mitochondrion</keyword>
<evidence type="ECO:0000313" key="10">
    <source>
        <dbReference type="EMBL" id="CAE0144829.1"/>
    </source>
</evidence>
<sequence length="103" mass="11624">MAEPSWVYMSAAKQIHVSCHRQNAAFYECKQRDANPAACLEAGKQVTSCVNRVLDKIKAHAPKEFDAYCKCMDYYSNRTIRCRTEQAAFEEACPIEIAGIAEK</sequence>
<evidence type="ECO:0000256" key="4">
    <source>
        <dbReference type="ARBA" id="ARBA00022448"/>
    </source>
</evidence>
<accession>A0A7S3BVC7</accession>
<dbReference type="GO" id="GO:0005739">
    <property type="term" value="C:mitochondrion"/>
    <property type="evidence" value="ECO:0007669"/>
    <property type="project" value="UniProtKB-SubCell"/>
</dbReference>
<dbReference type="InterPro" id="IPR016680">
    <property type="entry name" value="NDUFA8"/>
</dbReference>
<evidence type="ECO:0000256" key="8">
    <source>
        <dbReference type="ARBA" id="ARBA00023128"/>
    </source>
</evidence>
<dbReference type="PANTHER" id="PTHR13344:SF0">
    <property type="entry name" value="NADH DEHYDROGENASE [UBIQUINONE] 1 ALPHA SUBCOMPLEX SUBUNIT 8"/>
    <property type="match status" value="1"/>
</dbReference>
<evidence type="ECO:0000256" key="1">
    <source>
        <dbReference type="ARBA" id="ARBA00003195"/>
    </source>
</evidence>
<proteinExistence type="inferred from homology"/>
<comment type="similarity">
    <text evidence="3">Belongs to the complex I NDUFA8 subunit family.</text>
</comment>
<name>A0A7S3BVC7_9VIRI</name>
<keyword evidence="9" id="KW-1015">Disulfide bond</keyword>
<gene>
    <name evidence="10" type="ORF">PSIN1315_LOCUS10058</name>
</gene>
<evidence type="ECO:0000256" key="2">
    <source>
        <dbReference type="ARBA" id="ARBA00004173"/>
    </source>
</evidence>
<evidence type="ECO:0000256" key="5">
    <source>
        <dbReference type="ARBA" id="ARBA00022660"/>
    </source>
</evidence>